<accession>A0A6A4SYQ3</accession>
<name>A0A6A4SYQ3_SCOMX</name>
<reference evidence="1 2" key="1">
    <citation type="submission" date="2019-06" db="EMBL/GenBank/DDBJ databases">
        <title>Draft genomes of female and male turbot (Scophthalmus maximus).</title>
        <authorList>
            <person name="Xu H."/>
            <person name="Xu X.-W."/>
            <person name="Shao C."/>
            <person name="Chen S."/>
        </authorList>
    </citation>
    <scope>NUCLEOTIDE SEQUENCE [LARGE SCALE GENOMIC DNA]</scope>
    <source>
        <strain evidence="1">Ysfricsl-2016a</strain>
        <tissue evidence="1">Blood</tissue>
    </source>
</reference>
<evidence type="ECO:0000313" key="1">
    <source>
        <dbReference type="EMBL" id="KAF0035142.1"/>
    </source>
</evidence>
<protein>
    <submittedName>
        <fullName evidence="1">Uncharacterized protein</fullName>
    </submittedName>
</protein>
<gene>
    <name evidence="1" type="ORF">F2P81_012900</name>
</gene>
<proteinExistence type="predicted"/>
<dbReference type="AlphaFoldDB" id="A0A6A4SYQ3"/>
<dbReference type="Proteomes" id="UP000438429">
    <property type="component" value="Unassembled WGS sequence"/>
</dbReference>
<sequence>MLHCSPSESVRSTSHRVWLFSAILTDTRFLHRKPTDGKFSTLDAEMCSRFSPSTPASPPLCLQKNSFNSFSGHRDVYSATPSVSETLVGGTRRSGRALNILNDEDKQTAGLR</sequence>
<evidence type="ECO:0000313" key="2">
    <source>
        <dbReference type="Proteomes" id="UP000438429"/>
    </source>
</evidence>
<comment type="caution">
    <text evidence="1">The sequence shown here is derived from an EMBL/GenBank/DDBJ whole genome shotgun (WGS) entry which is preliminary data.</text>
</comment>
<dbReference type="EMBL" id="VEVO01000011">
    <property type="protein sequence ID" value="KAF0035142.1"/>
    <property type="molecule type" value="Genomic_DNA"/>
</dbReference>
<organism evidence="1 2">
    <name type="scientific">Scophthalmus maximus</name>
    <name type="common">Turbot</name>
    <name type="synonym">Psetta maxima</name>
    <dbReference type="NCBI Taxonomy" id="52904"/>
    <lineage>
        <taxon>Eukaryota</taxon>
        <taxon>Metazoa</taxon>
        <taxon>Chordata</taxon>
        <taxon>Craniata</taxon>
        <taxon>Vertebrata</taxon>
        <taxon>Euteleostomi</taxon>
        <taxon>Actinopterygii</taxon>
        <taxon>Neopterygii</taxon>
        <taxon>Teleostei</taxon>
        <taxon>Neoteleostei</taxon>
        <taxon>Acanthomorphata</taxon>
        <taxon>Carangaria</taxon>
        <taxon>Pleuronectiformes</taxon>
        <taxon>Pleuronectoidei</taxon>
        <taxon>Scophthalmidae</taxon>
        <taxon>Scophthalmus</taxon>
    </lineage>
</organism>